<evidence type="ECO:0000256" key="1">
    <source>
        <dbReference type="SAM" id="Phobius"/>
    </source>
</evidence>
<keyword evidence="1" id="KW-0812">Transmembrane</keyword>
<dbReference type="Proteomes" id="UP001199424">
    <property type="component" value="Unassembled WGS sequence"/>
</dbReference>
<name>A0AAE3DFW9_9FIRM</name>
<organism evidence="2 3">
    <name type="scientific">Hominenteromicrobium mulieris</name>
    <dbReference type="NCBI Taxonomy" id="2885357"/>
    <lineage>
        <taxon>Bacteria</taxon>
        <taxon>Bacillati</taxon>
        <taxon>Bacillota</taxon>
        <taxon>Clostridia</taxon>
        <taxon>Eubacteriales</taxon>
        <taxon>Oscillospiraceae</taxon>
        <taxon>Hominenteromicrobium</taxon>
    </lineage>
</organism>
<comment type="caution">
    <text evidence="2">The sequence shown here is derived from an EMBL/GenBank/DDBJ whole genome shotgun (WGS) entry which is preliminary data.</text>
</comment>
<dbReference type="RefSeq" id="WP_308448243.1">
    <property type="nucleotide sequence ID" value="NZ_JAJEQC010000001.1"/>
</dbReference>
<accession>A0AAE3DFW9</accession>
<gene>
    <name evidence="2" type="ORF">LKD31_01040</name>
</gene>
<sequence length="124" mass="13943">MNSLAYYAYMPAEDYFPGDCAAIQTERGLSLLTLTENDPEARVWHTAEDFKVYAEVPYEYLEGKVSAFCLPHMGFVAEDWPVLLPIFAGGAALFYTFSRVLPKKLYQPKYGRKPGEEAENGADT</sequence>
<dbReference type="AlphaFoldDB" id="A0AAE3DFW9"/>
<dbReference type="EMBL" id="JAJEQC010000001">
    <property type="protein sequence ID" value="MCC2135605.1"/>
    <property type="molecule type" value="Genomic_DNA"/>
</dbReference>
<evidence type="ECO:0000313" key="3">
    <source>
        <dbReference type="Proteomes" id="UP001199424"/>
    </source>
</evidence>
<keyword evidence="1" id="KW-0472">Membrane</keyword>
<feature type="transmembrane region" description="Helical" evidence="1">
    <location>
        <begin position="82"/>
        <end position="102"/>
    </location>
</feature>
<keyword evidence="3" id="KW-1185">Reference proteome</keyword>
<proteinExistence type="predicted"/>
<protein>
    <submittedName>
        <fullName evidence="2">Uncharacterized protein</fullName>
    </submittedName>
</protein>
<evidence type="ECO:0000313" key="2">
    <source>
        <dbReference type="EMBL" id="MCC2135605.1"/>
    </source>
</evidence>
<keyword evidence="1" id="KW-1133">Transmembrane helix</keyword>
<reference evidence="2" key="1">
    <citation type="submission" date="2021-10" db="EMBL/GenBank/DDBJ databases">
        <title>Anaerobic single-cell dispensing facilitates the cultivation of human gut bacteria.</title>
        <authorList>
            <person name="Afrizal A."/>
        </authorList>
    </citation>
    <scope>NUCLEOTIDE SEQUENCE</scope>
    <source>
        <strain evidence="2">CLA-AA-H250</strain>
    </source>
</reference>